<comment type="caution">
    <text evidence="1">The sequence shown here is derived from an EMBL/GenBank/DDBJ whole genome shotgun (WGS) entry which is preliminary data.</text>
</comment>
<evidence type="ECO:0000313" key="2">
    <source>
        <dbReference type="Proteomes" id="UP000623301"/>
    </source>
</evidence>
<dbReference type="Proteomes" id="UP000623301">
    <property type="component" value="Unassembled WGS sequence"/>
</dbReference>
<dbReference type="EMBL" id="JAEHFJ010000001">
    <property type="protein sequence ID" value="MBJ2173219.1"/>
    <property type="molecule type" value="Genomic_DNA"/>
</dbReference>
<dbReference type="RefSeq" id="WP_198840006.1">
    <property type="nucleotide sequence ID" value="NZ_JAEHFJ010000001.1"/>
</dbReference>
<gene>
    <name evidence="1" type="ORF">JBL43_03165</name>
</gene>
<protein>
    <submittedName>
        <fullName evidence="1">Uncharacterized protein</fullName>
    </submittedName>
</protein>
<evidence type="ECO:0000313" key="1">
    <source>
        <dbReference type="EMBL" id="MBJ2173219.1"/>
    </source>
</evidence>
<reference evidence="1 2" key="1">
    <citation type="submission" date="2020-12" db="EMBL/GenBank/DDBJ databases">
        <title>Aureibaculum luteum sp. nov. and Aureibaculum flavum sp. nov., novel members of the family Flavobacteriaceae isolated from Antarctic intertidal sediments.</title>
        <authorList>
            <person name="He X."/>
            <person name="Zhang X."/>
        </authorList>
    </citation>
    <scope>NUCLEOTIDE SEQUENCE [LARGE SCALE GENOMIC DNA]</scope>
    <source>
        <strain evidence="1 2">A20</strain>
    </source>
</reference>
<keyword evidence="2" id="KW-1185">Reference proteome</keyword>
<proteinExistence type="predicted"/>
<organism evidence="1 2">
    <name type="scientific">Aureibaculum flavum</name>
    <dbReference type="NCBI Taxonomy" id="2795986"/>
    <lineage>
        <taxon>Bacteria</taxon>
        <taxon>Pseudomonadati</taxon>
        <taxon>Bacteroidota</taxon>
        <taxon>Flavobacteriia</taxon>
        <taxon>Flavobacteriales</taxon>
        <taxon>Flavobacteriaceae</taxon>
        <taxon>Aureibaculum</taxon>
    </lineage>
</organism>
<name>A0ABS0WMP9_9FLAO</name>
<accession>A0ABS0WMP9</accession>
<sequence length="49" mass="5481">MRQVPANQDIGGSITFDLRDYGGQSGSANQTVKHLNIYLGQHPTEVRYF</sequence>